<reference evidence="2" key="1">
    <citation type="journal article" date="2020" name="Fungal Divers.">
        <title>Resolving the Mortierellaceae phylogeny through synthesis of multi-gene phylogenetics and phylogenomics.</title>
        <authorList>
            <person name="Vandepol N."/>
            <person name="Liber J."/>
            <person name="Desiro A."/>
            <person name="Na H."/>
            <person name="Kennedy M."/>
            <person name="Barry K."/>
            <person name="Grigoriev I.V."/>
            <person name="Miller A.N."/>
            <person name="O'Donnell K."/>
            <person name="Stajich J.E."/>
            <person name="Bonito G."/>
        </authorList>
    </citation>
    <scope>NUCLEOTIDE SEQUENCE</scope>
    <source>
        <strain evidence="2">CK1249</strain>
    </source>
</reference>
<dbReference type="OrthoDB" id="937at2759"/>
<dbReference type="PANTHER" id="PTHR18444">
    <property type="entry name" value="UPF0538 FAMILY MEMBER"/>
    <property type="match status" value="1"/>
</dbReference>
<name>A0A9P6JAJ6_MORAP</name>
<evidence type="ECO:0008006" key="4">
    <source>
        <dbReference type="Google" id="ProtNLM"/>
    </source>
</evidence>
<dbReference type="AlphaFoldDB" id="A0A9P6JAJ6"/>
<dbReference type="InterPro" id="IPR018794">
    <property type="entry name" value="UPF0538"/>
</dbReference>
<accession>A0A9P6JAJ6</accession>
<organism evidence="2 3">
    <name type="scientific">Mortierella alpina</name>
    <name type="common">Oleaginous fungus</name>
    <name type="synonym">Mortierella renispora</name>
    <dbReference type="NCBI Taxonomy" id="64518"/>
    <lineage>
        <taxon>Eukaryota</taxon>
        <taxon>Fungi</taxon>
        <taxon>Fungi incertae sedis</taxon>
        <taxon>Mucoromycota</taxon>
        <taxon>Mortierellomycotina</taxon>
        <taxon>Mortierellomycetes</taxon>
        <taxon>Mortierellales</taxon>
        <taxon>Mortierellaceae</taxon>
        <taxon>Mortierella</taxon>
    </lineage>
</organism>
<sequence length="141" mass="16039">MTTPTASDPLSNTLAPSTAATLTVRVIKSFEYRTSKNLILHNIDLTTTTVGQLRAKIIEQIKTAPGWKPYQNVVFDTLKLYTKAHGAKTMNLIINMDHDEDWILNNDAEILANHGIENETEISIFNRELYEAFKQHPDIKW</sequence>
<protein>
    <recommendedName>
        <fullName evidence="4">Altered inheritance rate of mitochondria protein 29</fullName>
    </recommendedName>
</protein>
<comment type="similarity">
    <text evidence="1">Belongs to the UPF0538 family.</text>
</comment>
<dbReference type="EMBL" id="JAAAHY010000407">
    <property type="protein sequence ID" value="KAF9964094.1"/>
    <property type="molecule type" value="Genomic_DNA"/>
</dbReference>
<keyword evidence="3" id="KW-1185">Reference proteome</keyword>
<dbReference type="Proteomes" id="UP000738359">
    <property type="component" value="Unassembled WGS sequence"/>
</dbReference>
<gene>
    <name evidence="2" type="ORF">BGZ70_006945</name>
</gene>
<evidence type="ECO:0000313" key="3">
    <source>
        <dbReference type="Proteomes" id="UP000738359"/>
    </source>
</evidence>
<proteinExistence type="inferred from homology"/>
<dbReference type="Pfam" id="PF10209">
    <property type="entry name" value="DUF2340"/>
    <property type="match status" value="1"/>
</dbReference>
<comment type="caution">
    <text evidence="2">The sequence shown here is derived from an EMBL/GenBank/DDBJ whole genome shotgun (WGS) entry which is preliminary data.</text>
</comment>
<dbReference type="PANTHER" id="PTHR18444:SF9">
    <property type="entry name" value="UPF0538 PROTEIN C2ORF76"/>
    <property type="match status" value="1"/>
</dbReference>
<evidence type="ECO:0000256" key="1">
    <source>
        <dbReference type="ARBA" id="ARBA00007176"/>
    </source>
</evidence>
<evidence type="ECO:0000313" key="2">
    <source>
        <dbReference type="EMBL" id="KAF9964094.1"/>
    </source>
</evidence>